<dbReference type="InterPro" id="IPR041577">
    <property type="entry name" value="RT_RNaseH_2"/>
</dbReference>
<dbReference type="Pfam" id="PF01359">
    <property type="entry name" value="Transposase_1"/>
    <property type="match status" value="1"/>
</dbReference>
<evidence type="ECO:0000313" key="3">
    <source>
        <dbReference type="EMBL" id="UYV82714.1"/>
    </source>
</evidence>
<dbReference type="Pfam" id="PF17919">
    <property type="entry name" value="RT_RNaseH_2"/>
    <property type="match status" value="1"/>
</dbReference>
<dbReference type="InterPro" id="IPR041426">
    <property type="entry name" value="Mos1_HTH"/>
</dbReference>
<protein>
    <submittedName>
        <fullName evidence="3">SETMAR</fullName>
    </submittedName>
</protein>
<dbReference type="SUPFAM" id="SSF56672">
    <property type="entry name" value="DNA/RNA polymerases"/>
    <property type="match status" value="1"/>
</dbReference>
<dbReference type="InterPro" id="IPR036388">
    <property type="entry name" value="WH-like_DNA-bd_sf"/>
</dbReference>
<dbReference type="Gene3D" id="3.30.420.10">
    <property type="entry name" value="Ribonuclease H-like superfamily/Ribonuclease H"/>
    <property type="match status" value="1"/>
</dbReference>
<dbReference type="InterPro" id="IPR052709">
    <property type="entry name" value="Transposase-MT_Hybrid"/>
</dbReference>
<dbReference type="Proteomes" id="UP001235939">
    <property type="component" value="Chromosome 22"/>
</dbReference>
<dbReference type="InterPro" id="IPR043502">
    <property type="entry name" value="DNA/RNA_pol_sf"/>
</dbReference>
<dbReference type="PANTHER" id="PTHR46060:SF2">
    <property type="entry name" value="HISTONE-LYSINE N-METHYLTRANSFERASE SETMAR"/>
    <property type="match status" value="1"/>
</dbReference>
<evidence type="ECO:0000259" key="1">
    <source>
        <dbReference type="Pfam" id="PF17906"/>
    </source>
</evidence>
<sequence>MCSSNDNKIGGVLEVLLPVADVTLTNATVATLLEIRIILLHEFKLGHNAAETIQNVISAWGKGTTSECTTRRWFEKFLNGDTSLGDEEGRGRLSLVDNDQLRAIIEVDACKTTREVAEELNVDQSTIVHLTQIGKVKKLDKWVQHDLNDVHKNRRFKVSSALLLRNKNEPFLDRIVTCDEKWILYYNRRCSAQWLDRDVAPKHLSKPKSHQKVIVTVWWSTASLIHHSFLNPGETITGVMYCQQIDKMHQKLRRSISTLQLVKKLDRYPFRKKRKIDSVEQEETTMNIKKEATNQKTQPVASPFPSGKLEDASYFGANGKIVRPKGGCTLKLDLNGLQESFEFVVMEDCSHKVILGWDFLKLSRAIIDSADDTLFLEKCLFEDTPKNSSPLYSELEYRIEPASIQLIEVASRDIPNDAIVVVECRKELLLERELTSPSSIISLTSNRDDFEEHLGRLQLVLNCLKKAGLCLNSKKCKFGAKTITVLGHEVGENGIRPDQEKIGTVRDFATPRSLKEVRSFLGLSSYYRRFIPNYAHVAQPSNDLLKKDSAFNWNREEQNAFEALKSTLISEPALGHFDYSSPTEIHTDASNYGIRAVLVKIQKGKERVIAYASRTLNKAEKNIQPQKGNALPSFGLSINSDHMSLDSRSLLLQTTTLCAG</sequence>
<dbReference type="Gene3D" id="3.30.70.270">
    <property type="match status" value="2"/>
</dbReference>
<dbReference type="Gene3D" id="1.10.10.10">
    <property type="entry name" value="Winged helix-like DNA-binding domain superfamily/Winged helix DNA-binding domain"/>
    <property type="match status" value="1"/>
</dbReference>
<dbReference type="PANTHER" id="PTHR46060">
    <property type="entry name" value="MARINER MOS1 TRANSPOSASE-LIKE PROTEIN"/>
    <property type="match status" value="1"/>
</dbReference>
<feature type="domain" description="Mos1 transposase HTH" evidence="1">
    <location>
        <begin position="35"/>
        <end position="81"/>
    </location>
</feature>
<dbReference type="Gene3D" id="1.10.10.1450">
    <property type="match status" value="1"/>
</dbReference>
<accession>A0ABY6LQ64</accession>
<evidence type="ECO:0000313" key="4">
    <source>
        <dbReference type="Proteomes" id="UP001235939"/>
    </source>
</evidence>
<name>A0ABY6LQ64_9ARAC</name>
<dbReference type="InterPro" id="IPR043128">
    <property type="entry name" value="Rev_trsase/Diguanyl_cyclase"/>
</dbReference>
<feature type="domain" description="Reverse transcriptase/retrotransposon-derived protein RNase H-like" evidence="2">
    <location>
        <begin position="553"/>
        <end position="629"/>
    </location>
</feature>
<dbReference type="Gene3D" id="2.40.70.10">
    <property type="entry name" value="Acid Proteases"/>
    <property type="match status" value="1"/>
</dbReference>
<dbReference type="EMBL" id="CP092884">
    <property type="protein sequence ID" value="UYV82714.1"/>
    <property type="molecule type" value="Genomic_DNA"/>
</dbReference>
<gene>
    <name evidence="3" type="ORF">LAZ67_22000659</name>
</gene>
<dbReference type="Pfam" id="PF17906">
    <property type="entry name" value="HTH_48"/>
    <property type="match status" value="1"/>
</dbReference>
<organism evidence="3 4">
    <name type="scientific">Cordylochernes scorpioides</name>
    <dbReference type="NCBI Taxonomy" id="51811"/>
    <lineage>
        <taxon>Eukaryota</taxon>
        <taxon>Metazoa</taxon>
        <taxon>Ecdysozoa</taxon>
        <taxon>Arthropoda</taxon>
        <taxon>Chelicerata</taxon>
        <taxon>Arachnida</taxon>
        <taxon>Pseudoscorpiones</taxon>
        <taxon>Cheliferoidea</taxon>
        <taxon>Chernetidae</taxon>
        <taxon>Cordylochernes</taxon>
    </lineage>
</organism>
<dbReference type="InterPro" id="IPR001888">
    <property type="entry name" value="Transposase_1"/>
</dbReference>
<dbReference type="InterPro" id="IPR036397">
    <property type="entry name" value="RNaseH_sf"/>
</dbReference>
<keyword evidence="4" id="KW-1185">Reference proteome</keyword>
<evidence type="ECO:0000259" key="2">
    <source>
        <dbReference type="Pfam" id="PF17919"/>
    </source>
</evidence>
<reference evidence="3 4" key="1">
    <citation type="submission" date="2022-03" db="EMBL/GenBank/DDBJ databases">
        <title>A chromosomal length assembly of Cordylochernes scorpioides.</title>
        <authorList>
            <person name="Zeh D."/>
            <person name="Zeh J."/>
        </authorList>
    </citation>
    <scope>NUCLEOTIDE SEQUENCE [LARGE SCALE GENOMIC DNA]</scope>
    <source>
        <strain evidence="3">IN4F17</strain>
        <tissue evidence="3">Whole Body</tissue>
    </source>
</reference>
<proteinExistence type="predicted"/>
<dbReference type="InterPro" id="IPR021109">
    <property type="entry name" value="Peptidase_aspartic_dom_sf"/>
</dbReference>